<organism evidence="1 2">
    <name type="scientific">Elysia crispata</name>
    <name type="common">lettuce slug</name>
    <dbReference type="NCBI Taxonomy" id="231223"/>
    <lineage>
        <taxon>Eukaryota</taxon>
        <taxon>Metazoa</taxon>
        <taxon>Spiralia</taxon>
        <taxon>Lophotrochozoa</taxon>
        <taxon>Mollusca</taxon>
        <taxon>Gastropoda</taxon>
        <taxon>Heterobranchia</taxon>
        <taxon>Euthyneura</taxon>
        <taxon>Panpulmonata</taxon>
        <taxon>Sacoglossa</taxon>
        <taxon>Placobranchoidea</taxon>
        <taxon>Plakobranchidae</taxon>
        <taxon>Elysia</taxon>
    </lineage>
</organism>
<evidence type="ECO:0000313" key="1">
    <source>
        <dbReference type="EMBL" id="KAK3735408.1"/>
    </source>
</evidence>
<evidence type="ECO:0000313" key="2">
    <source>
        <dbReference type="Proteomes" id="UP001283361"/>
    </source>
</evidence>
<dbReference type="EMBL" id="JAWDGP010006791">
    <property type="protein sequence ID" value="KAK3735408.1"/>
    <property type="molecule type" value="Genomic_DNA"/>
</dbReference>
<comment type="caution">
    <text evidence="1">The sequence shown here is derived from an EMBL/GenBank/DDBJ whole genome shotgun (WGS) entry which is preliminary data.</text>
</comment>
<dbReference type="AlphaFoldDB" id="A0AAE1CU82"/>
<keyword evidence="2" id="KW-1185">Reference proteome</keyword>
<reference evidence="1" key="1">
    <citation type="journal article" date="2023" name="G3 (Bethesda)">
        <title>A reference genome for the long-term kleptoplast-retaining sea slug Elysia crispata morphotype clarki.</title>
        <authorList>
            <person name="Eastman K.E."/>
            <person name="Pendleton A.L."/>
            <person name="Shaikh M.A."/>
            <person name="Suttiyut T."/>
            <person name="Ogas R."/>
            <person name="Tomko P."/>
            <person name="Gavelis G."/>
            <person name="Widhalm J.R."/>
            <person name="Wisecaver J.H."/>
        </authorList>
    </citation>
    <scope>NUCLEOTIDE SEQUENCE</scope>
    <source>
        <strain evidence="1">ECLA1</strain>
    </source>
</reference>
<sequence length="98" mass="10628">MSLGRPEIKSKWHNKLRTISASINNMTRRLRSSSMPSKTVLLAISPVIVTAVDVSVTLCAPLAFIRSLFRRSAHISITPVTGYSATLTCIAAVQSLLC</sequence>
<proteinExistence type="predicted"/>
<gene>
    <name evidence="1" type="ORF">RRG08_058351</name>
</gene>
<name>A0AAE1CU82_9GAST</name>
<protein>
    <submittedName>
        <fullName evidence="1">Uncharacterized protein</fullName>
    </submittedName>
</protein>
<dbReference type="Proteomes" id="UP001283361">
    <property type="component" value="Unassembled WGS sequence"/>
</dbReference>
<accession>A0AAE1CU82</accession>